<reference evidence="3" key="1">
    <citation type="submission" date="2018-09" db="EMBL/GenBank/DDBJ databases">
        <authorList>
            <person name="Kim I."/>
        </authorList>
    </citation>
    <scope>NUCLEOTIDE SEQUENCE [LARGE SCALE GENOMIC DNA]</scope>
    <source>
        <strain evidence="3">DD4a</strain>
    </source>
</reference>
<evidence type="ECO:0000313" key="3">
    <source>
        <dbReference type="Proteomes" id="UP000265742"/>
    </source>
</evidence>
<protein>
    <submittedName>
        <fullName evidence="2">Uncharacterized protein</fullName>
    </submittedName>
</protein>
<accession>A0A3A1TYF3</accession>
<dbReference type="EMBL" id="QXTG01000002">
    <property type="protein sequence ID" value="RIX28790.1"/>
    <property type="molecule type" value="Genomic_DNA"/>
</dbReference>
<comment type="caution">
    <text evidence="2">The sequence shown here is derived from an EMBL/GenBank/DDBJ whole genome shotgun (WGS) entry which is preliminary data.</text>
</comment>
<feature type="region of interest" description="Disordered" evidence="1">
    <location>
        <begin position="26"/>
        <end position="52"/>
    </location>
</feature>
<sequence length="80" mass="8794">MDPLRRTTPVCLELVAWPSRAFAEGSGRIVSTPSTRPHEHSPLLSGEEQVPQSATPMQCVLLGRLRVHHGRIAAGEARMR</sequence>
<evidence type="ECO:0000313" key="2">
    <source>
        <dbReference type="EMBL" id="RIX28790.1"/>
    </source>
</evidence>
<dbReference type="Proteomes" id="UP000265742">
    <property type="component" value="Unassembled WGS sequence"/>
</dbReference>
<proteinExistence type="predicted"/>
<gene>
    <name evidence="2" type="ORF">D1781_15490</name>
</gene>
<name>A0A3A1TYF3_9MICO</name>
<evidence type="ECO:0000256" key="1">
    <source>
        <dbReference type="SAM" id="MobiDB-lite"/>
    </source>
</evidence>
<keyword evidence="3" id="KW-1185">Reference proteome</keyword>
<dbReference type="AlphaFoldDB" id="A0A3A1TYF3"/>
<organism evidence="2 3">
    <name type="scientific">Amnibacterium setariae</name>
    <dbReference type="NCBI Taxonomy" id="2306585"/>
    <lineage>
        <taxon>Bacteria</taxon>
        <taxon>Bacillati</taxon>
        <taxon>Actinomycetota</taxon>
        <taxon>Actinomycetes</taxon>
        <taxon>Micrococcales</taxon>
        <taxon>Microbacteriaceae</taxon>
        <taxon>Amnibacterium</taxon>
    </lineage>
</organism>